<name>A0ACC0M1M6_RHOML</name>
<dbReference type="Proteomes" id="UP001062846">
    <property type="component" value="Chromosome 10"/>
</dbReference>
<gene>
    <name evidence="1" type="ORF">RHMOL_Rhmol10G0090100</name>
</gene>
<organism evidence="1 2">
    <name type="scientific">Rhododendron molle</name>
    <name type="common">Chinese azalea</name>
    <name type="synonym">Azalea mollis</name>
    <dbReference type="NCBI Taxonomy" id="49168"/>
    <lineage>
        <taxon>Eukaryota</taxon>
        <taxon>Viridiplantae</taxon>
        <taxon>Streptophyta</taxon>
        <taxon>Embryophyta</taxon>
        <taxon>Tracheophyta</taxon>
        <taxon>Spermatophyta</taxon>
        <taxon>Magnoliopsida</taxon>
        <taxon>eudicotyledons</taxon>
        <taxon>Gunneridae</taxon>
        <taxon>Pentapetalae</taxon>
        <taxon>asterids</taxon>
        <taxon>Ericales</taxon>
        <taxon>Ericaceae</taxon>
        <taxon>Ericoideae</taxon>
        <taxon>Rhodoreae</taxon>
        <taxon>Rhododendron</taxon>
    </lineage>
</organism>
<proteinExistence type="predicted"/>
<protein>
    <submittedName>
        <fullName evidence="1">Uncharacterized protein</fullName>
    </submittedName>
</protein>
<evidence type="ECO:0000313" key="2">
    <source>
        <dbReference type="Proteomes" id="UP001062846"/>
    </source>
</evidence>
<keyword evidence="2" id="KW-1185">Reference proteome</keyword>
<dbReference type="EMBL" id="CM046397">
    <property type="protein sequence ID" value="KAI8534447.1"/>
    <property type="molecule type" value="Genomic_DNA"/>
</dbReference>
<accession>A0ACC0M1M6</accession>
<sequence length="394" mass="45215">MQMGNSDENGFNSDEAEEAQLRTTKKHKGKHDKPKPWDDDPNVDHWKIDKFDPSWNESGMLEVSSFSTLFPQYREKYLQEAWPIVKSALKEYGISGELNLVEGSMTVSTTRKTRDPYIIVKARDLIKLLSRSVPAPQAIKILNDEMQCDIIKIGNLVRNKERFVKRRQHLVGPNSSTLKALEILTGCYILVQGSTVAAMGSFRGLKQARRIVEDCMLNKMHPVYHIKILMLKKELAKDPALADENWDRFLPKFKKKNVKQKKVKSKEKKPYTPFPPPQQPSKIDVQLESGEYFLSDQKKSAKKWQEKQEKQTEKTAENKRKREAAFVPPKEPIRQDIGTSNAEMNDVAAMAMSLKKKAKEFGKQKSMENIDAEKYIASGSGDQLLKKKSRHHEK</sequence>
<evidence type="ECO:0000313" key="1">
    <source>
        <dbReference type="EMBL" id="KAI8534447.1"/>
    </source>
</evidence>
<reference evidence="1" key="1">
    <citation type="submission" date="2022-02" db="EMBL/GenBank/DDBJ databases">
        <title>Plant Genome Project.</title>
        <authorList>
            <person name="Zhang R.-G."/>
        </authorList>
    </citation>
    <scope>NUCLEOTIDE SEQUENCE</scope>
    <source>
        <strain evidence="1">AT1</strain>
    </source>
</reference>
<comment type="caution">
    <text evidence="1">The sequence shown here is derived from an EMBL/GenBank/DDBJ whole genome shotgun (WGS) entry which is preliminary data.</text>
</comment>